<dbReference type="RefSeq" id="WP_057751747.1">
    <property type="nucleotide sequence ID" value="NZ_BJVH01000008.1"/>
</dbReference>
<evidence type="ECO:0000313" key="2">
    <source>
        <dbReference type="EMBL" id="KRN65550.1"/>
    </source>
</evidence>
<dbReference type="Proteomes" id="UP000051568">
    <property type="component" value="Unassembled WGS sequence"/>
</dbReference>
<keyword evidence="1" id="KW-1133">Transmembrane helix</keyword>
<proteinExistence type="predicted"/>
<dbReference type="Pfam" id="PF04854">
    <property type="entry name" value="DUF624"/>
    <property type="match status" value="1"/>
</dbReference>
<accession>A0A0R2ILL9</accession>
<comment type="caution">
    <text evidence="2">The sequence shown here is derived from an EMBL/GenBank/DDBJ whole genome shotgun (WGS) entry which is preliminary data.</text>
</comment>
<organism evidence="2 3">
    <name type="scientific">Pediococcus cellicola</name>
    <dbReference type="NCBI Taxonomy" id="319652"/>
    <lineage>
        <taxon>Bacteria</taxon>
        <taxon>Bacillati</taxon>
        <taxon>Bacillota</taxon>
        <taxon>Bacilli</taxon>
        <taxon>Lactobacillales</taxon>
        <taxon>Lactobacillaceae</taxon>
        <taxon>Pediococcus</taxon>
    </lineage>
</organism>
<feature type="transmembrane region" description="Helical" evidence="1">
    <location>
        <begin position="172"/>
        <end position="189"/>
    </location>
</feature>
<feature type="transmembrane region" description="Helical" evidence="1">
    <location>
        <begin position="21"/>
        <end position="44"/>
    </location>
</feature>
<keyword evidence="1" id="KW-0472">Membrane</keyword>
<dbReference type="AlphaFoldDB" id="A0A0R2ILL9"/>
<gene>
    <name evidence="2" type="ORF">IV80_GL001831</name>
</gene>
<protein>
    <recommendedName>
        <fullName evidence="4">Integral membrane protein</fullName>
    </recommendedName>
</protein>
<dbReference type="InterPro" id="IPR006938">
    <property type="entry name" value="DUF624"/>
</dbReference>
<feature type="transmembrane region" description="Helical" evidence="1">
    <location>
        <begin position="145"/>
        <end position="165"/>
    </location>
</feature>
<reference evidence="2 3" key="1">
    <citation type="journal article" date="2015" name="Genome Announc.">
        <title>Expanding the biotechnology potential of lactobacilli through comparative genomics of 213 strains and associated genera.</title>
        <authorList>
            <person name="Sun Z."/>
            <person name="Harris H.M."/>
            <person name="McCann A."/>
            <person name="Guo C."/>
            <person name="Argimon S."/>
            <person name="Zhang W."/>
            <person name="Yang X."/>
            <person name="Jeffery I.B."/>
            <person name="Cooney J.C."/>
            <person name="Kagawa T.F."/>
            <person name="Liu W."/>
            <person name="Song Y."/>
            <person name="Salvetti E."/>
            <person name="Wrobel A."/>
            <person name="Rasinkangas P."/>
            <person name="Parkhill J."/>
            <person name="Rea M.C."/>
            <person name="O'Sullivan O."/>
            <person name="Ritari J."/>
            <person name="Douillard F.P."/>
            <person name="Paul Ross R."/>
            <person name="Yang R."/>
            <person name="Briner A.E."/>
            <person name="Felis G.E."/>
            <person name="de Vos W.M."/>
            <person name="Barrangou R."/>
            <person name="Klaenhammer T.R."/>
            <person name="Caufield P.W."/>
            <person name="Cui Y."/>
            <person name="Zhang H."/>
            <person name="O'Toole P.W."/>
        </authorList>
    </citation>
    <scope>NUCLEOTIDE SEQUENCE [LARGE SCALE GENOMIC DNA]</scope>
    <source>
        <strain evidence="2 3">DSM 17757</strain>
    </source>
</reference>
<feature type="transmembrane region" description="Helical" evidence="1">
    <location>
        <begin position="75"/>
        <end position="93"/>
    </location>
</feature>
<feature type="transmembrane region" description="Helical" evidence="1">
    <location>
        <begin position="100"/>
        <end position="125"/>
    </location>
</feature>
<evidence type="ECO:0008006" key="4">
    <source>
        <dbReference type="Google" id="ProtNLM"/>
    </source>
</evidence>
<keyword evidence="1" id="KW-0812">Transmembrane</keyword>
<keyword evidence="3" id="KW-1185">Reference proteome</keyword>
<dbReference type="EMBL" id="JQBR01000008">
    <property type="protein sequence ID" value="KRN65550.1"/>
    <property type="molecule type" value="Genomic_DNA"/>
</dbReference>
<dbReference type="OrthoDB" id="1650985at2"/>
<name>A0A0R2ILL9_9LACO</name>
<dbReference type="PATRIC" id="fig|319652.3.peg.1858"/>
<sequence length="200" mass="23115">MISLGLQKLLIRSYVGIKLSLLFWLYAFSGLLLFGIGPALLTVAELYHRHHWHYDKITLAEGWQLFKSHFKLGNLYFYLFAGITIILAYNLFLSVQTQGLIFIITDFILIFALLILVSMFHFGIWLQARYKIALATTLKLSFIQFFNNFLEVLKLLAGFVAIMLITYKFPGLLLFGTVPALLLWTAYVSKKWYTKLETVI</sequence>
<dbReference type="STRING" id="319652.IV80_GL001831"/>
<evidence type="ECO:0000313" key="3">
    <source>
        <dbReference type="Proteomes" id="UP000051568"/>
    </source>
</evidence>
<evidence type="ECO:0000256" key="1">
    <source>
        <dbReference type="SAM" id="Phobius"/>
    </source>
</evidence>